<feature type="transmembrane region" description="Helical" evidence="1">
    <location>
        <begin position="162"/>
        <end position="180"/>
    </location>
</feature>
<gene>
    <name evidence="3" type="ORF">EKG37_10480</name>
</gene>
<dbReference type="Gene3D" id="2.40.50.120">
    <property type="match status" value="1"/>
</dbReference>
<organism evidence="3 4">
    <name type="scientific">Bacillus yapensis</name>
    <dbReference type="NCBI Taxonomy" id="2492960"/>
    <lineage>
        <taxon>Bacteria</taxon>
        <taxon>Bacillati</taxon>
        <taxon>Bacillota</taxon>
        <taxon>Bacilli</taxon>
        <taxon>Bacillales</taxon>
        <taxon>Bacillaceae</taxon>
        <taxon>Bacillus</taxon>
    </lineage>
</organism>
<reference evidence="3 4" key="1">
    <citation type="submission" date="2018-12" db="EMBL/GenBank/DDBJ databases">
        <title>Bacillus yapensis draft genome sequence.</title>
        <authorList>
            <person name="Yu L."/>
            <person name="Xu X."/>
            <person name="Tang X."/>
        </authorList>
    </citation>
    <scope>NUCLEOTIDE SEQUENCE [LARGE SCALE GENOMIC DNA]</scope>
    <source>
        <strain evidence="3 4">XXST-01</strain>
    </source>
</reference>
<keyword evidence="1" id="KW-0472">Membrane</keyword>
<proteinExistence type="predicted"/>
<sequence>MKKFISIIALCSSFLFLMVSFPSTSSACSCAEQPSVEDEFEQSKAVFSGKVIEIKENRSINGSLAKSVLFDVSKTWKGVNETQVIITTGVSDGDCGIDFIVGEEYLVYASESTMYGESALVSIICDRTAELQTLQDDLTILGGGKTPVNKVDLANELDSNQFYLIGAMVILVVLIVFFIVKKRKKA</sequence>
<dbReference type="InterPro" id="IPR008993">
    <property type="entry name" value="TIMP-like_OB-fold"/>
</dbReference>
<protein>
    <recommendedName>
        <fullName evidence="5">Tissue inhibitor of metalloproteinase</fullName>
    </recommendedName>
</protein>
<dbReference type="RefSeq" id="WP_126408616.1">
    <property type="nucleotide sequence ID" value="NZ_RXNT01000007.1"/>
</dbReference>
<dbReference type="SUPFAM" id="SSF50242">
    <property type="entry name" value="TIMP-like"/>
    <property type="match status" value="1"/>
</dbReference>
<evidence type="ECO:0000313" key="4">
    <source>
        <dbReference type="Proteomes" id="UP000271374"/>
    </source>
</evidence>
<keyword evidence="2" id="KW-0732">Signal</keyword>
<dbReference type="Proteomes" id="UP000271374">
    <property type="component" value="Unassembled WGS sequence"/>
</dbReference>
<dbReference type="OrthoDB" id="8221747at2"/>
<dbReference type="EMBL" id="RXNT01000007">
    <property type="protein sequence ID" value="RTR31917.1"/>
    <property type="molecule type" value="Genomic_DNA"/>
</dbReference>
<name>A0A431W9B8_9BACI</name>
<accession>A0A431W9B8</accession>
<evidence type="ECO:0000256" key="1">
    <source>
        <dbReference type="SAM" id="Phobius"/>
    </source>
</evidence>
<comment type="caution">
    <text evidence="3">The sequence shown here is derived from an EMBL/GenBank/DDBJ whole genome shotgun (WGS) entry which is preliminary data.</text>
</comment>
<feature type="chain" id="PRO_5019333279" description="Tissue inhibitor of metalloproteinase" evidence="2">
    <location>
        <begin position="28"/>
        <end position="186"/>
    </location>
</feature>
<evidence type="ECO:0000313" key="3">
    <source>
        <dbReference type="EMBL" id="RTR31917.1"/>
    </source>
</evidence>
<keyword evidence="1" id="KW-0812">Transmembrane</keyword>
<evidence type="ECO:0000256" key="2">
    <source>
        <dbReference type="SAM" id="SignalP"/>
    </source>
</evidence>
<keyword evidence="4" id="KW-1185">Reference proteome</keyword>
<evidence type="ECO:0008006" key="5">
    <source>
        <dbReference type="Google" id="ProtNLM"/>
    </source>
</evidence>
<dbReference type="PROSITE" id="PS51257">
    <property type="entry name" value="PROKAR_LIPOPROTEIN"/>
    <property type="match status" value="1"/>
</dbReference>
<dbReference type="AlphaFoldDB" id="A0A431W9B8"/>
<feature type="signal peptide" evidence="2">
    <location>
        <begin position="1"/>
        <end position="27"/>
    </location>
</feature>
<keyword evidence="1" id="KW-1133">Transmembrane helix</keyword>